<evidence type="ECO:0000313" key="3">
    <source>
        <dbReference type="Proteomes" id="UP000265520"/>
    </source>
</evidence>
<name>A0A392P8B4_9FABA</name>
<feature type="domain" description="Reverse transcriptase zinc-binding" evidence="1">
    <location>
        <begin position="57"/>
        <end position="151"/>
    </location>
</feature>
<dbReference type="EMBL" id="LXQA010067336">
    <property type="protein sequence ID" value="MCI07982.1"/>
    <property type="molecule type" value="Genomic_DNA"/>
</dbReference>
<keyword evidence="3" id="KW-1185">Reference proteome</keyword>
<feature type="non-terminal residue" evidence="2">
    <location>
        <position position="180"/>
    </location>
</feature>
<proteinExistence type="predicted"/>
<dbReference type="Pfam" id="PF13966">
    <property type="entry name" value="zf-RVT"/>
    <property type="match status" value="1"/>
</dbReference>
<protein>
    <submittedName>
        <fullName evidence="2">Putative ribonuclease H protein</fullName>
    </submittedName>
</protein>
<evidence type="ECO:0000259" key="1">
    <source>
        <dbReference type="Pfam" id="PF13966"/>
    </source>
</evidence>
<sequence length="180" mass="21239">MGIWDNFIWSWKLVWTEALNVSEAETARELHALLEQVQPKCSSRDKRRWIPNSAGFFSVRSAYEVQQSRLEVAAICTQTEAALKMLWFNNVPSKVSIFGWRLLLEKLPTREALHRRGIITNNHEKCCVFCFKEEDDLYHIFFKCSIVMQVWQSIFVWLNTNFIHFVTVPHHFSRFGDIAK</sequence>
<accession>A0A392P8B4</accession>
<reference evidence="2 3" key="1">
    <citation type="journal article" date="2018" name="Front. Plant Sci.">
        <title>Red Clover (Trifolium pratense) and Zigzag Clover (T. medium) - A Picture of Genomic Similarities and Differences.</title>
        <authorList>
            <person name="Dluhosova J."/>
            <person name="Istvanek J."/>
            <person name="Nedelnik J."/>
            <person name="Repkova J."/>
        </authorList>
    </citation>
    <scope>NUCLEOTIDE SEQUENCE [LARGE SCALE GENOMIC DNA]</scope>
    <source>
        <strain evidence="3">cv. 10/8</strain>
        <tissue evidence="2">Leaf</tissue>
    </source>
</reference>
<evidence type="ECO:0000313" key="2">
    <source>
        <dbReference type="EMBL" id="MCI07982.1"/>
    </source>
</evidence>
<dbReference type="InterPro" id="IPR026960">
    <property type="entry name" value="RVT-Znf"/>
</dbReference>
<dbReference type="AlphaFoldDB" id="A0A392P8B4"/>
<organism evidence="2 3">
    <name type="scientific">Trifolium medium</name>
    <dbReference type="NCBI Taxonomy" id="97028"/>
    <lineage>
        <taxon>Eukaryota</taxon>
        <taxon>Viridiplantae</taxon>
        <taxon>Streptophyta</taxon>
        <taxon>Embryophyta</taxon>
        <taxon>Tracheophyta</taxon>
        <taxon>Spermatophyta</taxon>
        <taxon>Magnoliopsida</taxon>
        <taxon>eudicotyledons</taxon>
        <taxon>Gunneridae</taxon>
        <taxon>Pentapetalae</taxon>
        <taxon>rosids</taxon>
        <taxon>fabids</taxon>
        <taxon>Fabales</taxon>
        <taxon>Fabaceae</taxon>
        <taxon>Papilionoideae</taxon>
        <taxon>50 kb inversion clade</taxon>
        <taxon>NPAAA clade</taxon>
        <taxon>Hologalegina</taxon>
        <taxon>IRL clade</taxon>
        <taxon>Trifolieae</taxon>
        <taxon>Trifolium</taxon>
    </lineage>
</organism>
<comment type="caution">
    <text evidence="2">The sequence shown here is derived from an EMBL/GenBank/DDBJ whole genome shotgun (WGS) entry which is preliminary data.</text>
</comment>
<dbReference type="Proteomes" id="UP000265520">
    <property type="component" value="Unassembled WGS sequence"/>
</dbReference>